<dbReference type="EMBL" id="NEFX01000001">
    <property type="protein sequence ID" value="OTW32301.1"/>
    <property type="molecule type" value="Genomic_DNA"/>
</dbReference>
<dbReference type="Proteomes" id="UP000646308">
    <property type="component" value="Unassembled WGS sequence"/>
</dbReference>
<name>A0A2T4MKE8_9STAP</name>
<evidence type="ECO:0000313" key="10">
    <source>
        <dbReference type="Proteomes" id="UP000646308"/>
    </source>
</evidence>
<keyword evidence="1 7" id="KW-0808">Transferase</keyword>
<dbReference type="InterPro" id="IPR036371">
    <property type="entry name" value="TPK_B1-bd_sf"/>
</dbReference>
<reference evidence="8 9" key="1">
    <citation type="submission" date="2017-04" db="EMBL/GenBank/DDBJ databases">
        <title>Staphylococcus agnetis, a potential pathogen in the broiler production.</title>
        <authorList>
            <person name="Poulsen L."/>
        </authorList>
    </citation>
    <scope>NUCLEOTIDE SEQUENCE [LARGE SCALE GENOMIC DNA]</scope>
    <source>
        <strain evidence="8 9">723_310714_2_2_spleen</strain>
    </source>
</reference>
<dbReference type="SUPFAM" id="SSF63999">
    <property type="entry name" value="Thiamin pyrophosphokinase, catalytic domain"/>
    <property type="match status" value="1"/>
</dbReference>
<dbReference type="Pfam" id="PF04263">
    <property type="entry name" value="TPK_catalytic"/>
    <property type="match status" value="1"/>
</dbReference>
<dbReference type="InterPro" id="IPR036759">
    <property type="entry name" value="TPK_catalytic_sf"/>
</dbReference>
<comment type="caution">
    <text evidence="7">The sequence shown here is derived from an EMBL/GenBank/DDBJ whole genome shotgun (WGS) entry which is preliminary data.</text>
</comment>
<keyword evidence="4" id="KW-0067">ATP-binding</keyword>
<gene>
    <name evidence="8" type="ORF">B9M88_01085</name>
    <name evidence="7" type="ORF">GLV84_10230</name>
</gene>
<dbReference type="RefSeq" id="WP_060550882.1">
    <property type="nucleotide sequence ID" value="NZ_CP009623.1"/>
</dbReference>
<dbReference type="InterPro" id="IPR007373">
    <property type="entry name" value="Thiamin_PyroPKinase_B1-bd"/>
</dbReference>
<dbReference type="SMART" id="SM00983">
    <property type="entry name" value="TPK_B1_binding"/>
    <property type="match status" value="1"/>
</dbReference>
<dbReference type="AlphaFoldDB" id="A0A2T4MKE8"/>
<reference evidence="7" key="2">
    <citation type="submission" date="2019-11" db="EMBL/GenBank/DDBJ databases">
        <title>Whole genome comparisons of Staphylococcus agnetis isolates from cattle and chickens.</title>
        <authorList>
            <person name="Rhoads D."/>
            <person name="Shwani A."/>
            <person name="Adkins P."/>
            <person name="Calcutt M."/>
            <person name="Middleton J."/>
        </authorList>
    </citation>
    <scope>NUCLEOTIDE SEQUENCE</scope>
    <source>
        <strain evidence="7">1387</strain>
    </source>
</reference>
<dbReference type="NCBIfam" id="TIGR01378">
    <property type="entry name" value="thi_PPkinase"/>
    <property type="match status" value="1"/>
</dbReference>
<dbReference type="GeneID" id="57691355"/>
<evidence type="ECO:0000256" key="4">
    <source>
        <dbReference type="ARBA" id="ARBA00022840"/>
    </source>
</evidence>
<evidence type="ECO:0000313" key="7">
    <source>
        <dbReference type="EMBL" id="NJI03204.1"/>
    </source>
</evidence>
<dbReference type="SUPFAM" id="SSF63862">
    <property type="entry name" value="Thiamin pyrophosphokinase, substrate-binding domain"/>
    <property type="match status" value="1"/>
</dbReference>
<dbReference type="GO" id="GO:0004788">
    <property type="term" value="F:thiamine diphosphokinase activity"/>
    <property type="evidence" value="ECO:0007669"/>
    <property type="project" value="UniProtKB-UniRule"/>
</dbReference>
<evidence type="ECO:0000313" key="8">
    <source>
        <dbReference type="EMBL" id="OTW32301.1"/>
    </source>
</evidence>
<organism evidence="7 10">
    <name type="scientific">Staphylococcus agnetis</name>
    <dbReference type="NCBI Taxonomy" id="985762"/>
    <lineage>
        <taxon>Bacteria</taxon>
        <taxon>Bacillati</taxon>
        <taxon>Bacillota</taxon>
        <taxon>Bacilli</taxon>
        <taxon>Bacillales</taxon>
        <taxon>Staphylococcaceae</taxon>
        <taxon>Staphylococcus</taxon>
    </lineage>
</organism>
<proteinExistence type="predicted"/>
<keyword evidence="3" id="KW-0418">Kinase</keyword>
<feature type="domain" description="Thiamin pyrophosphokinase thiamin-binding" evidence="6">
    <location>
        <begin position="140"/>
        <end position="205"/>
    </location>
</feature>
<dbReference type="GO" id="GO:0030975">
    <property type="term" value="F:thiamine binding"/>
    <property type="evidence" value="ECO:0007669"/>
    <property type="project" value="InterPro"/>
</dbReference>
<keyword evidence="2" id="KW-0547">Nucleotide-binding</keyword>
<dbReference type="Gene3D" id="3.40.50.10240">
    <property type="entry name" value="Thiamin pyrophosphokinase, catalytic domain"/>
    <property type="match status" value="1"/>
</dbReference>
<dbReference type="GO" id="GO:0005524">
    <property type="term" value="F:ATP binding"/>
    <property type="evidence" value="ECO:0007669"/>
    <property type="project" value="UniProtKB-KW"/>
</dbReference>
<evidence type="ECO:0000256" key="5">
    <source>
        <dbReference type="NCBIfam" id="TIGR01378"/>
    </source>
</evidence>
<evidence type="ECO:0000259" key="6">
    <source>
        <dbReference type="SMART" id="SM00983"/>
    </source>
</evidence>
<dbReference type="OrthoDB" id="9804377at2"/>
<protein>
    <recommendedName>
        <fullName evidence="5">Thiamine diphosphokinase</fullName>
        <ecNumber evidence="5">2.7.6.2</ecNumber>
    </recommendedName>
</protein>
<dbReference type="GO" id="GO:0016301">
    <property type="term" value="F:kinase activity"/>
    <property type="evidence" value="ECO:0007669"/>
    <property type="project" value="UniProtKB-KW"/>
</dbReference>
<evidence type="ECO:0000313" key="9">
    <source>
        <dbReference type="Proteomes" id="UP000195208"/>
    </source>
</evidence>
<dbReference type="InterPro" id="IPR006282">
    <property type="entry name" value="Thi_PPkinase"/>
</dbReference>
<evidence type="ECO:0000256" key="3">
    <source>
        <dbReference type="ARBA" id="ARBA00022777"/>
    </source>
</evidence>
<dbReference type="CDD" id="cd07995">
    <property type="entry name" value="TPK"/>
    <property type="match status" value="1"/>
</dbReference>
<dbReference type="Proteomes" id="UP000195208">
    <property type="component" value="Unassembled WGS sequence"/>
</dbReference>
<dbReference type="EC" id="2.7.6.2" evidence="5"/>
<dbReference type="InterPro" id="IPR053149">
    <property type="entry name" value="TPK"/>
</dbReference>
<keyword evidence="9" id="KW-1185">Reference proteome</keyword>
<dbReference type="InterPro" id="IPR007371">
    <property type="entry name" value="TPK_catalytic"/>
</dbReference>
<evidence type="ECO:0000256" key="1">
    <source>
        <dbReference type="ARBA" id="ARBA00022679"/>
    </source>
</evidence>
<accession>A0A2T4MKE8</accession>
<dbReference type="GO" id="GO:0009229">
    <property type="term" value="P:thiamine diphosphate biosynthetic process"/>
    <property type="evidence" value="ECO:0007669"/>
    <property type="project" value="InterPro"/>
</dbReference>
<dbReference type="KEGG" id="sagq:EP23_02110"/>
<sequence>MKKRVHLLCSQRNIPNRLLQKKVNEDWIGVDRGTLELLQSKIQPIYAVGDFDSVTIEEKQWIEARMNIETMPKEKDVTDLAYAVQKALEMGYKKIKIYGATGGRLDHFMGAMQLLKHADFKDKKIQLIDQRNVIELLTPGTYTKRVKRRYPYISFIPATDYATLSLKGFKYELDNKHLEQGATLTISNEFKDNDAEILLHEGMLYQIRSKD</sequence>
<evidence type="ECO:0000256" key="2">
    <source>
        <dbReference type="ARBA" id="ARBA00022741"/>
    </source>
</evidence>
<dbReference type="PANTHER" id="PTHR41299:SF1">
    <property type="entry name" value="THIAMINE PYROPHOSPHOKINASE"/>
    <property type="match status" value="1"/>
</dbReference>
<dbReference type="EMBL" id="WMFL01000082">
    <property type="protein sequence ID" value="NJI03204.1"/>
    <property type="molecule type" value="Genomic_DNA"/>
</dbReference>
<dbReference type="GO" id="GO:0006772">
    <property type="term" value="P:thiamine metabolic process"/>
    <property type="evidence" value="ECO:0007669"/>
    <property type="project" value="UniProtKB-UniRule"/>
</dbReference>
<dbReference type="Pfam" id="PF04265">
    <property type="entry name" value="TPK_B1_binding"/>
    <property type="match status" value="1"/>
</dbReference>
<dbReference type="PANTHER" id="PTHR41299">
    <property type="entry name" value="THIAMINE PYROPHOSPHOKINASE"/>
    <property type="match status" value="1"/>
</dbReference>